<dbReference type="Pfam" id="PF02784">
    <property type="entry name" value="Orn_Arg_deC_N"/>
    <property type="match status" value="1"/>
</dbReference>
<proteinExistence type="inferred from homology"/>
<dbReference type="InterPro" id="IPR002433">
    <property type="entry name" value="Orn_de-COase"/>
</dbReference>
<organism evidence="13 14">
    <name type="scientific">Nezara viridula</name>
    <name type="common">Southern green stink bug</name>
    <name type="synonym">Cimex viridulus</name>
    <dbReference type="NCBI Taxonomy" id="85310"/>
    <lineage>
        <taxon>Eukaryota</taxon>
        <taxon>Metazoa</taxon>
        <taxon>Ecdysozoa</taxon>
        <taxon>Arthropoda</taxon>
        <taxon>Hexapoda</taxon>
        <taxon>Insecta</taxon>
        <taxon>Pterygota</taxon>
        <taxon>Neoptera</taxon>
        <taxon>Paraneoptera</taxon>
        <taxon>Hemiptera</taxon>
        <taxon>Heteroptera</taxon>
        <taxon>Panheteroptera</taxon>
        <taxon>Pentatomomorpha</taxon>
        <taxon>Pentatomoidea</taxon>
        <taxon>Pentatomidae</taxon>
        <taxon>Pentatominae</taxon>
        <taxon>Nezara</taxon>
    </lineage>
</organism>
<dbReference type="SUPFAM" id="SSF50621">
    <property type="entry name" value="Alanine racemase C-terminal domain-like"/>
    <property type="match status" value="1"/>
</dbReference>
<feature type="active site" description="Proton donor" evidence="11">
    <location>
        <position position="327"/>
    </location>
</feature>
<evidence type="ECO:0000256" key="9">
    <source>
        <dbReference type="ARBA" id="ARBA00046672"/>
    </source>
</evidence>
<keyword evidence="14" id="KW-1185">Reference proteome</keyword>
<dbReference type="OrthoDB" id="5034579at2759"/>
<comment type="catalytic activity">
    <reaction evidence="10">
        <text>L-ornithine + H(+) = putrescine + CO2</text>
        <dbReference type="Rhea" id="RHEA:22964"/>
        <dbReference type="ChEBI" id="CHEBI:15378"/>
        <dbReference type="ChEBI" id="CHEBI:16526"/>
        <dbReference type="ChEBI" id="CHEBI:46911"/>
        <dbReference type="ChEBI" id="CHEBI:326268"/>
        <dbReference type="EC" id="4.1.1.17"/>
    </reaction>
</comment>
<evidence type="ECO:0000313" key="14">
    <source>
        <dbReference type="Proteomes" id="UP001152798"/>
    </source>
</evidence>
<name>A0A9P0E9R9_NEZVI</name>
<dbReference type="EC" id="4.1.1.17" evidence="7"/>
<evidence type="ECO:0000256" key="11">
    <source>
        <dbReference type="PIRSR" id="PIRSR600183-50"/>
    </source>
</evidence>
<evidence type="ECO:0000256" key="1">
    <source>
        <dbReference type="ARBA" id="ARBA00001933"/>
    </source>
</evidence>
<evidence type="ECO:0000259" key="12">
    <source>
        <dbReference type="Pfam" id="PF02784"/>
    </source>
</evidence>
<gene>
    <name evidence="13" type="ORF">NEZAVI_LOCUS3463</name>
</gene>
<keyword evidence="3 11" id="KW-0663">Pyridoxal phosphate</keyword>
<keyword evidence="4" id="KW-0620">Polyamine biosynthesis</keyword>
<evidence type="ECO:0000256" key="5">
    <source>
        <dbReference type="ARBA" id="ARBA00023239"/>
    </source>
</evidence>
<feature type="domain" description="Orn/DAP/Arg decarboxylase 2 N-terminal" evidence="12">
    <location>
        <begin position="40"/>
        <end position="266"/>
    </location>
</feature>
<dbReference type="GO" id="GO:0033387">
    <property type="term" value="P:putrescine biosynthetic process from arginine, via ornithine"/>
    <property type="evidence" value="ECO:0007669"/>
    <property type="project" value="TreeGrafter"/>
</dbReference>
<dbReference type="InterPro" id="IPR022653">
    <property type="entry name" value="De-COase2_pyr-phos_BS"/>
</dbReference>
<evidence type="ECO:0000256" key="7">
    <source>
        <dbReference type="ARBA" id="ARBA00034138"/>
    </source>
</evidence>
<comment type="pathway">
    <text evidence="6">Amine and polyamine biosynthesis; putrescine biosynthesis via L-ornithine pathway; putrescine from L-ornithine: step 1/1.</text>
</comment>
<keyword evidence="5" id="KW-0456">Lyase</keyword>
<feature type="modified residue" description="N6-(pyridoxal phosphate)lysine" evidence="11">
    <location>
        <position position="63"/>
    </location>
</feature>
<dbReference type="PANTHER" id="PTHR11482:SF6">
    <property type="entry name" value="ORNITHINE DECARBOXYLASE 1-RELATED"/>
    <property type="match status" value="1"/>
</dbReference>
<dbReference type="PRINTS" id="PR01179">
    <property type="entry name" value="ODADCRBXLASE"/>
</dbReference>
<evidence type="ECO:0000256" key="6">
    <source>
        <dbReference type="ARBA" id="ARBA00034115"/>
    </source>
</evidence>
<comment type="cofactor">
    <cofactor evidence="1 11">
        <name>pyridoxal 5'-phosphate</name>
        <dbReference type="ChEBI" id="CHEBI:597326"/>
    </cofactor>
</comment>
<protein>
    <recommendedName>
        <fullName evidence="7">ornithine decarboxylase</fullName>
        <ecNumber evidence="7">4.1.1.17</ecNumber>
    </recommendedName>
</protein>
<dbReference type="Proteomes" id="UP001152798">
    <property type="component" value="Chromosome 2"/>
</dbReference>
<comment type="function">
    <text evidence="8">Catalyzes the first and rate-limiting step of polyamine biosynthesis that converts ornithine into putrescine, which is the precursor for the polyamines, spermidine and spermine. Polyamines are essential for cell proliferation and are implicated in cellular processes, ranging from DNA replication to apoptosis.</text>
</comment>
<dbReference type="InterPro" id="IPR029066">
    <property type="entry name" value="PLP-binding_barrel"/>
</dbReference>
<comment type="similarity">
    <text evidence="2">Belongs to the Orn/Lys/Arg decarboxylase class-II family.</text>
</comment>
<dbReference type="GO" id="GO:0005737">
    <property type="term" value="C:cytoplasm"/>
    <property type="evidence" value="ECO:0007669"/>
    <property type="project" value="TreeGrafter"/>
</dbReference>
<reference evidence="13" key="1">
    <citation type="submission" date="2022-01" db="EMBL/GenBank/DDBJ databases">
        <authorList>
            <person name="King R."/>
        </authorList>
    </citation>
    <scope>NUCLEOTIDE SEQUENCE</scope>
</reference>
<dbReference type="AlphaFoldDB" id="A0A9P0E9R9"/>
<dbReference type="PRINTS" id="PR01182">
    <property type="entry name" value="ORNDCRBXLASE"/>
</dbReference>
<dbReference type="PANTHER" id="PTHR11482">
    <property type="entry name" value="ARGININE/DIAMINOPIMELATE/ORNITHINE DECARBOXYLASE"/>
    <property type="match status" value="1"/>
</dbReference>
<dbReference type="InterPro" id="IPR022644">
    <property type="entry name" value="De-COase2_N"/>
</dbReference>
<dbReference type="EMBL" id="OV725078">
    <property type="protein sequence ID" value="CAH1392688.1"/>
    <property type="molecule type" value="Genomic_DNA"/>
</dbReference>
<dbReference type="SUPFAM" id="SSF51419">
    <property type="entry name" value="PLP-binding barrel"/>
    <property type="match status" value="1"/>
</dbReference>
<dbReference type="InterPro" id="IPR000183">
    <property type="entry name" value="Orn/DAP/Arg_de-COase"/>
</dbReference>
<evidence type="ECO:0000256" key="2">
    <source>
        <dbReference type="ARBA" id="ARBA00008872"/>
    </source>
</evidence>
<dbReference type="Gene3D" id="2.40.37.10">
    <property type="entry name" value="Lyase, Ornithine Decarboxylase, Chain A, domain 1"/>
    <property type="match status" value="1"/>
</dbReference>
<dbReference type="GO" id="GO:0004586">
    <property type="term" value="F:ornithine decarboxylase activity"/>
    <property type="evidence" value="ECO:0007669"/>
    <property type="project" value="UniProtKB-EC"/>
</dbReference>
<evidence type="ECO:0000256" key="10">
    <source>
        <dbReference type="ARBA" id="ARBA00049127"/>
    </source>
</evidence>
<dbReference type="InterPro" id="IPR009006">
    <property type="entry name" value="Ala_racemase/Decarboxylase_C"/>
</dbReference>
<dbReference type="Gene3D" id="3.20.20.10">
    <property type="entry name" value="Alanine racemase"/>
    <property type="match status" value="1"/>
</dbReference>
<dbReference type="PROSITE" id="PS00878">
    <property type="entry name" value="ODR_DC_2_1"/>
    <property type="match status" value="1"/>
</dbReference>
<evidence type="ECO:0000256" key="3">
    <source>
        <dbReference type="ARBA" id="ARBA00022898"/>
    </source>
</evidence>
<evidence type="ECO:0000313" key="13">
    <source>
        <dbReference type="EMBL" id="CAH1392688.1"/>
    </source>
</evidence>
<sequence>MKIDQEYIRVVGNNISPKDIIRAITDTGKQDEAFYVMNVGEVIRKHELWLKTFPKIKPFYAVKCNDSKVVLRLLAALGTGFDCASKGEISRVMSLGVPAERIIYANPAKPSSHIKYAAKVGVNLLTFDNQSELFKIKELHPKAKLVLRIRCDAKDSQCPLGMKFGADKSSIKALIQLALELGLELAGVSFHVGSGCRDLAAFSEGVLAACDALTEMVYCGADPYILDIGGGFLESTIHKVSLSVNEALESVPHGISIIAEPGRYYVDSAYTLATAIHGIRGKEYYINDGVYGSFNCVLYDHANPLPIPLKETHNDDLKNFKIWGPTCDSLDMVNDNVLLPELEIGDWLVWECMGAYTLPVCSTFNGFPVPNVFYIATEDVWKVVQDIITLANPEDQFDPVNFNVTLLQTVSS</sequence>
<dbReference type="FunFam" id="3.20.20.10:FF:000005">
    <property type="entry name" value="Ornithine decarboxylase"/>
    <property type="match status" value="1"/>
</dbReference>
<comment type="subunit">
    <text evidence="9">Homodimer. Only the dimer is catalytically active, as the active sites are constructed of residues from both monomers.</text>
</comment>
<dbReference type="CDD" id="cd00622">
    <property type="entry name" value="PLPDE_III_ODC"/>
    <property type="match status" value="1"/>
</dbReference>
<evidence type="ECO:0000256" key="8">
    <source>
        <dbReference type="ARBA" id="ARBA00037173"/>
    </source>
</evidence>
<evidence type="ECO:0000256" key="4">
    <source>
        <dbReference type="ARBA" id="ARBA00023115"/>
    </source>
</evidence>
<accession>A0A9P0E9R9</accession>